<dbReference type="EMBL" id="CP003190">
    <property type="protein sequence ID" value="AGL84140.1"/>
    <property type="molecule type" value="Genomic_DNA"/>
</dbReference>
<dbReference type="GO" id="GO:0042245">
    <property type="term" value="P:RNA repair"/>
    <property type="evidence" value="ECO:0007669"/>
    <property type="project" value="UniProtKB-KW"/>
</dbReference>
<feature type="active site" description="GMP-histidine intermediate" evidence="13">
    <location>
        <position position="419"/>
    </location>
</feature>
<dbReference type="KEGG" id="pprc:PFLCHA0_c23690"/>
<feature type="binding site" evidence="14">
    <location>
        <begin position="419"/>
        <end position="422"/>
    </location>
    <ligand>
        <name>GMP</name>
        <dbReference type="ChEBI" id="CHEBI:58115"/>
    </ligand>
</feature>
<evidence type="ECO:0000256" key="10">
    <source>
        <dbReference type="ARBA" id="ARBA00030221"/>
    </source>
</evidence>
<evidence type="ECO:0000313" key="17">
    <source>
        <dbReference type="Proteomes" id="UP000013940"/>
    </source>
</evidence>
<dbReference type="GO" id="GO:0005525">
    <property type="term" value="F:GTP binding"/>
    <property type="evidence" value="ECO:0007669"/>
    <property type="project" value="UniProtKB-KW"/>
</dbReference>
<evidence type="ECO:0000256" key="8">
    <source>
        <dbReference type="ARBA" id="ARBA00023134"/>
    </source>
</evidence>
<keyword evidence="7" id="KW-0692">RNA repair</keyword>
<evidence type="ECO:0000256" key="9">
    <source>
        <dbReference type="ARBA" id="ARBA00023211"/>
    </source>
</evidence>
<dbReference type="AlphaFoldDB" id="A0A2C9EKF8"/>
<feature type="binding site" evidence="14">
    <location>
        <position position="402"/>
    </location>
    <ligand>
        <name>GMP</name>
        <dbReference type="ChEBI" id="CHEBI:58115"/>
    </ligand>
</feature>
<dbReference type="HOGENOM" id="CLU_022279_1_1_6"/>
<evidence type="ECO:0000256" key="6">
    <source>
        <dbReference type="ARBA" id="ARBA00022741"/>
    </source>
</evidence>
<comment type="catalytic activity">
    <reaction evidence="12">
        <text>a 3'-end 2',3'-cyclophospho-ribonucleotide-RNA + a 5'-end dephospho-ribonucleoside-RNA + GTP + H2O = a ribonucleotidyl-ribonucleotide-RNA + GMP + diphosphate + H(+)</text>
        <dbReference type="Rhea" id="RHEA:68080"/>
        <dbReference type="Rhea" id="RHEA-COMP:10464"/>
        <dbReference type="Rhea" id="RHEA-COMP:13936"/>
        <dbReference type="Rhea" id="RHEA-COMP:17355"/>
        <dbReference type="ChEBI" id="CHEBI:15377"/>
        <dbReference type="ChEBI" id="CHEBI:15378"/>
        <dbReference type="ChEBI" id="CHEBI:33019"/>
        <dbReference type="ChEBI" id="CHEBI:37565"/>
        <dbReference type="ChEBI" id="CHEBI:58115"/>
        <dbReference type="ChEBI" id="CHEBI:83064"/>
        <dbReference type="ChEBI" id="CHEBI:138284"/>
        <dbReference type="ChEBI" id="CHEBI:173118"/>
        <dbReference type="EC" id="6.5.1.8"/>
    </reaction>
</comment>
<dbReference type="InterPro" id="IPR001233">
    <property type="entry name" value="RtcB"/>
</dbReference>
<feature type="binding site" evidence="15">
    <location>
        <position position="254"/>
    </location>
    <ligand>
        <name>Mn(2+)</name>
        <dbReference type="ChEBI" id="CHEBI:29035"/>
        <label>1</label>
    </ligand>
</feature>
<keyword evidence="5 15" id="KW-0479">Metal-binding</keyword>
<feature type="binding site" evidence="15">
    <location>
        <position position="161"/>
    </location>
    <ligand>
        <name>Mn(2+)</name>
        <dbReference type="ChEBI" id="CHEBI:29035"/>
        <label>1</label>
    </ligand>
</feature>
<sequence>MPVELQDSVVAGSSPVHRKVLAQRQSALHVSPPLVAVCTEHRNCVGAGLPAKRPPRSSSATRLLRTLLNKAVSAATGKRVNDMEHKTYQLLEVANGKPIKMWTQGVPVENEARQQLMNTAKMPFIFKHLAVMPDVHLGKGSTIGSVIPTVGAIIPAAVGVDIGCGMIAARTSLTASDLPDNLAGLRSAIEQAVPHGRTSPRSGRDKGAWGDVPQQTDLAWAALHPRFKAITDKYPALANSNNRQHLGTLGGGNHFIEVCLDEANRVWFMLHSGSRGVGNAIGNLFIHLAQADMRQHIANLPDRDLAYFEEGSQHFNDYVEAVAWAQDFARQNRELMMQLVIQATRKVISKPFEVALEAVNCHHNYVQKERHFGEEVLVTRKGAVSAKKGELGIIPGSMGAKSFIVRGLGNEEAFCSCSHGAGRTMSRTKAKNTFTLADQIRATAHVECRKDEAVIDEIPMAYKDIDQVMHAQRELVEVLHTLRQVVCVKG</sequence>
<evidence type="ECO:0000256" key="13">
    <source>
        <dbReference type="PIRSR" id="PIRSR601233-1"/>
    </source>
</evidence>
<dbReference type="GO" id="GO:0170057">
    <property type="term" value="F:RNA ligase (GTP) activity"/>
    <property type="evidence" value="ECO:0007669"/>
    <property type="project" value="UniProtKB-EC"/>
</dbReference>
<evidence type="ECO:0000256" key="2">
    <source>
        <dbReference type="ARBA" id="ARBA00011245"/>
    </source>
</evidence>
<dbReference type="InterPro" id="IPR052915">
    <property type="entry name" value="RtcB-like"/>
</dbReference>
<dbReference type="eggNOG" id="COG1690">
    <property type="taxonomic scope" value="Bacteria"/>
</dbReference>
<keyword evidence="9 15" id="KW-0464">Manganese</keyword>
<dbReference type="FunFam" id="3.90.1860.10:FF:000002">
    <property type="entry name" value="RNA-splicing ligase RtcB"/>
    <property type="match status" value="1"/>
</dbReference>
<evidence type="ECO:0000256" key="11">
    <source>
        <dbReference type="ARBA" id="ARBA00047746"/>
    </source>
</evidence>
<keyword evidence="6 14" id="KW-0547">Nucleotide-binding</keyword>
<dbReference type="SUPFAM" id="SSF103365">
    <property type="entry name" value="Hypothetical protein PH1602"/>
    <property type="match status" value="1"/>
</dbReference>
<name>A0A2C9EKF8_PSEPH</name>
<keyword evidence="8 14" id="KW-0342">GTP-binding</keyword>
<keyword evidence="4" id="KW-0436">Ligase</keyword>
<protein>
    <recommendedName>
        <fullName evidence="10">3'-phosphate/5'-hydroxy nucleic acid ligase</fullName>
        <ecNumber evidence="3">6.5.1.8</ecNumber>
    </recommendedName>
    <alternativeName>
        <fullName evidence="10">3'-phosphate/5'-hydroxy nucleic acid ligase</fullName>
    </alternativeName>
</protein>
<evidence type="ECO:0000256" key="4">
    <source>
        <dbReference type="ARBA" id="ARBA00022598"/>
    </source>
</evidence>
<feature type="binding site" evidence="14">
    <location>
        <position position="489"/>
    </location>
    <ligand>
        <name>GMP</name>
        <dbReference type="ChEBI" id="CHEBI:58115"/>
    </ligand>
</feature>
<dbReference type="GO" id="GO:0006396">
    <property type="term" value="P:RNA processing"/>
    <property type="evidence" value="ECO:0007669"/>
    <property type="project" value="InterPro"/>
</dbReference>
<organism evidence="16 17">
    <name type="scientific">Pseudomonas protegens (strain DSM 19095 / LMG 27888 / CFBP 6595 / CHA0)</name>
    <dbReference type="NCBI Taxonomy" id="1124983"/>
    <lineage>
        <taxon>Bacteria</taxon>
        <taxon>Pseudomonadati</taxon>
        <taxon>Pseudomonadota</taxon>
        <taxon>Gammaproteobacteria</taxon>
        <taxon>Pseudomonadales</taxon>
        <taxon>Pseudomonadaceae</taxon>
        <taxon>Pseudomonas</taxon>
    </lineage>
</organism>
<feature type="binding site" evidence="15">
    <location>
        <position position="271"/>
    </location>
    <ligand>
        <name>Mn(2+)</name>
        <dbReference type="ChEBI" id="CHEBI:29035"/>
        <label>2</label>
    </ligand>
</feature>
<accession>A0A2C9EKF8</accession>
<evidence type="ECO:0000256" key="12">
    <source>
        <dbReference type="ARBA" id="ARBA00049514"/>
    </source>
</evidence>
<evidence type="ECO:0000256" key="1">
    <source>
        <dbReference type="ARBA" id="ARBA00008071"/>
    </source>
</evidence>
<dbReference type="InterPro" id="IPR036025">
    <property type="entry name" value="RtcB-like_sf"/>
</dbReference>
<dbReference type="GO" id="GO:0030145">
    <property type="term" value="F:manganese ion binding"/>
    <property type="evidence" value="ECO:0007669"/>
    <property type="project" value="TreeGrafter"/>
</dbReference>
<dbReference type="PANTHER" id="PTHR43749:SF2">
    <property type="entry name" value="RNA-SPLICING LIGASE RTCB"/>
    <property type="match status" value="1"/>
</dbReference>
<dbReference type="EC" id="6.5.1.8" evidence="3"/>
<gene>
    <name evidence="16" type="primary">rtcB2</name>
    <name evidence="16" type="ORF">PFLCHA0_c23690</name>
</gene>
<feature type="binding site" evidence="14">
    <location>
        <begin position="253"/>
        <end position="257"/>
    </location>
    <ligand>
        <name>GMP</name>
        <dbReference type="ChEBI" id="CHEBI:58115"/>
    </ligand>
</feature>
<evidence type="ECO:0000256" key="5">
    <source>
        <dbReference type="ARBA" id="ARBA00022723"/>
    </source>
</evidence>
<comment type="cofactor">
    <cofactor evidence="15">
        <name>Mn(2+)</name>
        <dbReference type="ChEBI" id="CHEBI:29035"/>
    </cofactor>
    <text evidence="15">Binds 2 manganese ions per subunit.</text>
</comment>
<dbReference type="PROSITE" id="PS01288">
    <property type="entry name" value="UPF0027"/>
    <property type="match status" value="1"/>
</dbReference>
<dbReference type="GO" id="GO:0006281">
    <property type="term" value="P:DNA repair"/>
    <property type="evidence" value="ECO:0007669"/>
    <property type="project" value="TreeGrafter"/>
</dbReference>
<dbReference type="PANTHER" id="PTHR43749">
    <property type="entry name" value="RNA-SPLICING LIGASE RTCB"/>
    <property type="match status" value="1"/>
</dbReference>
<evidence type="ECO:0000256" key="3">
    <source>
        <dbReference type="ARBA" id="ARBA00012726"/>
    </source>
</evidence>
<evidence type="ECO:0000256" key="15">
    <source>
        <dbReference type="PIRSR" id="PIRSR601233-3"/>
    </source>
</evidence>
<proteinExistence type="inferred from homology"/>
<comment type="similarity">
    <text evidence="1">Belongs to the RtcB family.</text>
</comment>
<comment type="subunit">
    <text evidence="2">Monomer.</text>
</comment>
<dbReference type="Proteomes" id="UP000013940">
    <property type="component" value="Chromosome"/>
</dbReference>
<dbReference type="Gene3D" id="3.90.1860.10">
    <property type="entry name" value="tRNA-splicing ligase RtcB"/>
    <property type="match status" value="1"/>
</dbReference>
<evidence type="ECO:0000256" key="14">
    <source>
        <dbReference type="PIRSR" id="PIRSR601233-2"/>
    </source>
</evidence>
<comment type="catalytic activity">
    <reaction evidence="11">
        <text>a 3'-end 3'-phospho-ribonucleotide-RNA + a 5'-end dephospho-ribonucleoside-RNA + GTP = a ribonucleotidyl-ribonucleotide-RNA + GMP + diphosphate</text>
        <dbReference type="Rhea" id="RHEA:68076"/>
        <dbReference type="Rhea" id="RHEA-COMP:10463"/>
        <dbReference type="Rhea" id="RHEA-COMP:13936"/>
        <dbReference type="Rhea" id="RHEA-COMP:17355"/>
        <dbReference type="ChEBI" id="CHEBI:33019"/>
        <dbReference type="ChEBI" id="CHEBI:37565"/>
        <dbReference type="ChEBI" id="CHEBI:58115"/>
        <dbReference type="ChEBI" id="CHEBI:83062"/>
        <dbReference type="ChEBI" id="CHEBI:138284"/>
        <dbReference type="ChEBI" id="CHEBI:173118"/>
        <dbReference type="EC" id="6.5.1.8"/>
    </reaction>
</comment>
<evidence type="ECO:0000313" key="16">
    <source>
        <dbReference type="EMBL" id="AGL84140.1"/>
    </source>
</evidence>
<dbReference type="GO" id="GO:0003909">
    <property type="term" value="F:DNA ligase activity"/>
    <property type="evidence" value="ECO:0007669"/>
    <property type="project" value="TreeGrafter"/>
</dbReference>
<feature type="binding site" evidence="15">
    <location>
        <position position="363"/>
    </location>
    <ligand>
        <name>Mn(2+)</name>
        <dbReference type="ChEBI" id="CHEBI:29035"/>
        <label>2</label>
    </ligand>
</feature>
<evidence type="ECO:0000256" key="7">
    <source>
        <dbReference type="ARBA" id="ARBA00022800"/>
    </source>
</evidence>
<feature type="binding site" evidence="14">
    <location>
        <begin position="395"/>
        <end position="398"/>
    </location>
    <ligand>
        <name>GMP</name>
        <dbReference type="ChEBI" id="CHEBI:58115"/>
    </ligand>
</feature>
<dbReference type="Pfam" id="PF01139">
    <property type="entry name" value="RtcB"/>
    <property type="match status" value="1"/>
</dbReference>
<feature type="binding site" evidence="14">
    <location>
        <begin position="363"/>
        <end position="364"/>
    </location>
    <ligand>
        <name>GMP</name>
        <dbReference type="ChEBI" id="CHEBI:58115"/>
    </ligand>
</feature>
<reference evidence="17" key="1">
    <citation type="journal article" date="2014" name="Genome Announc.">
        <title>Full-genome sequence of the plant growth-promoting bacterium Pseudomonas protegens CHA0.</title>
        <authorList>
            <person name="Jousset A."/>
            <person name="Schuldes J."/>
            <person name="Keel C."/>
            <person name="Maurhofer M."/>
            <person name="Daniel R."/>
            <person name="Scheu S."/>
            <person name="Thuermer A."/>
        </authorList>
    </citation>
    <scope>NUCLEOTIDE SEQUENCE [LARGE SCALE GENOMIC DNA]</scope>
    <source>
        <strain evidence="17">DSM 19095 / LMG 27888 / CFBP 6595 / CHA0</strain>
    </source>
</reference>